<evidence type="ECO:0000256" key="1">
    <source>
        <dbReference type="ARBA" id="ARBA00023015"/>
    </source>
</evidence>
<sequence>MLLPKLERVSLRQGQVVIPAHTPLTQAWFPESGIASVIASTDDGRQQEVGLYGNEGVGSLAVVLGAGQTPHKTLMQVGGSWLRIEAPALRDAVEQLPGLRTVLLRYVHCFMVSITCTALSNNRNTIEERLARWLLMAHDRLDGDELPLTHTFLSLMLGVRRPGVTLAVHVLEGAGLIRARRSLITILNRPALEAAAGTGYGVAEAEYERLIGPMSARRGALHFV</sequence>
<dbReference type="EMBL" id="JBHLUN010000014">
    <property type="protein sequence ID" value="MFC0410346.1"/>
    <property type="molecule type" value="Genomic_DNA"/>
</dbReference>
<reference evidence="5 6" key="1">
    <citation type="submission" date="2024-09" db="EMBL/GenBank/DDBJ databases">
        <authorList>
            <person name="Sun Q."/>
            <person name="Mori K."/>
        </authorList>
    </citation>
    <scope>NUCLEOTIDE SEQUENCE [LARGE SCALE GENOMIC DNA]</scope>
    <source>
        <strain evidence="5 6">TBRC 5777</strain>
    </source>
</reference>
<dbReference type="SUPFAM" id="SSF46785">
    <property type="entry name" value="Winged helix' DNA-binding domain"/>
    <property type="match status" value="1"/>
</dbReference>
<name>A0ABV6JX97_9PROT</name>
<feature type="domain" description="HTH crp-type" evidence="4">
    <location>
        <begin position="124"/>
        <end position="190"/>
    </location>
</feature>
<dbReference type="Gene3D" id="2.60.120.10">
    <property type="entry name" value="Jelly Rolls"/>
    <property type="match status" value="1"/>
</dbReference>
<keyword evidence="3" id="KW-0804">Transcription</keyword>
<evidence type="ECO:0000256" key="3">
    <source>
        <dbReference type="ARBA" id="ARBA00023163"/>
    </source>
</evidence>
<evidence type="ECO:0000259" key="4">
    <source>
        <dbReference type="PROSITE" id="PS51063"/>
    </source>
</evidence>
<dbReference type="InterPro" id="IPR012318">
    <property type="entry name" value="HTH_CRP"/>
</dbReference>
<dbReference type="InterPro" id="IPR036390">
    <property type="entry name" value="WH_DNA-bd_sf"/>
</dbReference>
<protein>
    <submittedName>
        <fullName evidence="5">Crp/Fnr family transcriptional regulator</fullName>
    </submittedName>
</protein>
<comment type="caution">
    <text evidence="5">The sequence shown here is derived from an EMBL/GenBank/DDBJ whole genome shotgun (WGS) entry which is preliminary data.</text>
</comment>
<keyword evidence="6" id="KW-1185">Reference proteome</keyword>
<dbReference type="SUPFAM" id="SSF51206">
    <property type="entry name" value="cAMP-binding domain-like"/>
    <property type="match status" value="1"/>
</dbReference>
<proteinExistence type="predicted"/>
<evidence type="ECO:0000313" key="5">
    <source>
        <dbReference type="EMBL" id="MFC0410346.1"/>
    </source>
</evidence>
<keyword evidence="2" id="KW-0238">DNA-binding</keyword>
<dbReference type="RefSeq" id="WP_377046095.1">
    <property type="nucleotide sequence ID" value="NZ_JBHLUN010000014.1"/>
</dbReference>
<dbReference type="InterPro" id="IPR014710">
    <property type="entry name" value="RmlC-like_jellyroll"/>
</dbReference>
<dbReference type="PROSITE" id="PS51063">
    <property type="entry name" value="HTH_CRP_2"/>
    <property type="match status" value="1"/>
</dbReference>
<dbReference type="Pfam" id="PF13545">
    <property type="entry name" value="HTH_Crp_2"/>
    <property type="match status" value="1"/>
</dbReference>
<keyword evidence="1" id="KW-0805">Transcription regulation</keyword>
<accession>A0ABV6JX97</accession>
<organism evidence="5 6">
    <name type="scientific">Roseomonas elaeocarpi</name>
    <dbReference type="NCBI Taxonomy" id="907779"/>
    <lineage>
        <taxon>Bacteria</taxon>
        <taxon>Pseudomonadati</taxon>
        <taxon>Pseudomonadota</taxon>
        <taxon>Alphaproteobacteria</taxon>
        <taxon>Acetobacterales</taxon>
        <taxon>Roseomonadaceae</taxon>
        <taxon>Roseomonas</taxon>
    </lineage>
</organism>
<dbReference type="InterPro" id="IPR018490">
    <property type="entry name" value="cNMP-bd_dom_sf"/>
</dbReference>
<dbReference type="Proteomes" id="UP001589865">
    <property type="component" value="Unassembled WGS sequence"/>
</dbReference>
<gene>
    <name evidence="5" type="ORF">ACFFGY_18990</name>
</gene>
<evidence type="ECO:0000256" key="2">
    <source>
        <dbReference type="ARBA" id="ARBA00023125"/>
    </source>
</evidence>
<evidence type="ECO:0000313" key="6">
    <source>
        <dbReference type="Proteomes" id="UP001589865"/>
    </source>
</evidence>